<dbReference type="Pfam" id="PF00921">
    <property type="entry name" value="Lipoprotein_2"/>
    <property type="match status" value="1"/>
</dbReference>
<dbReference type="EMBL" id="AP027072">
    <property type="protein sequence ID" value="BDU63454.1"/>
    <property type="molecule type" value="Genomic_DNA"/>
</dbReference>
<dbReference type="Proteomes" id="UP001317516">
    <property type="component" value="Plasmid p59"/>
</dbReference>
<evidence type="ECO:0000256" key="1">
    <source>
        <dbReference type="ARBA" id="ARBA00003932"/>
    </source>
</evidence>
<geneLocation type="plasmid" evidence="9 10">
    <name>p59</name>
</geneLocation>
<organism evidence="9 10">
    <name type="scientific">Candidatus Borrelia fainii</name>
    <dbReference type="NCBI Taxonomy" id="2518322"/>
    <lineage>
        <taxon>Bacteria</taxon>
        <taxon>Pseudomonadati</taxon>
        <taxon>Spirochaetota</taxon>
        <taxon>Spirochaetia</taxon>
        <taxon>Spirochaetales</taxon>
        <taxon>Borreliaceae</taxon>
        <taxon>Borrelia</taxon>
    </lineage>
</organism>
<accession>A0ABM8DLJ3</accession>
<evidence type="ECO:0000256" key="2">
    <source>
        <dbReference type="ARBA" id="ARBA00004459"/>
    </source>
</evidence>
<keyword evidence="10" id="KW-1185">Reference proteome</keyword>
<protein>
    <recommendedName>
        <fullName evidence="8">Variable large protein</fullName>
    </recommendedName>
</protein>
<gene>
    <name evidence="9" type="ORF">BOFE_09940</name>
</gene>
<evidence type="ECO:0000256" key="5">
    <source>
        <dbReference type="ARBA" id="ARBA00023139"/>
    </source>
</evidence>
<proteinExistence type="predicted"/>
<name>A0ABM8DLJ3_9SPIR</name>
<evidence type="ECO:0000256" key="4">
    <source>
        <dbReference type="ARBA" id="ARBA00023136"/>
    </source>
</evidence>
<keyword evidence="9" id="KW-0614">Plasmid</keyword>
<evidence type="ECO:0000256" key="8">
    <source>
        <dbReference type="RuleBase" id="RU363105"/>
    </source>
</evidence>
<evidence type="ECO:0000256" key="7">
    <source>
        <dbReference type="ARBA" id="ARBA00023288"/>
    </source>
</evidence>
<keyword evidence="5 8" id="KW-0564">Palmitate</keyword>
<keyword evidence="4 8" id="KW-0472">Membrane</keyword>
<comment type="function">
    <text evidence="1 8">The Vlp and Vsp proteins are antigenically distinct proteins, only one vlp or vsp gene is transcriptionally active at any one time. Switching between these genes is a mechanism of host immune response evasion.</text>
</comment>
<evidence type="ECO:0000256" key="3">
    <source>
        <dbReference type="ARBA" id="ARBA00022729"/>
    </source>
</evidence>
<keyword evidence="6 8" id="KW-0998">Cell outer membrane</keyword>
<dbReference type="InterPro" id="IPR000680">
    <property type="entry name" value="Borrelia_lipo"/>
</dbReference>
<reference evidence="9 10" key="1">
    <citation type="submission" date="2022-11" db="EMBL/GenBank/DDBJ databases">
        <title>Genome sequence of clinical isolate of the human pathogenic Borrelia fainii.</title>
        <authorList>
            <person name="Itokawa K."/>
            <person name="Sato K."/>
            <person name="Qiu Y."/>
        </authorList>
    </citation>
    <scope>NUCLEOTIDE SEQUENCE [LARGE SCALE GENOMIC DNA]</scope>
    <source>
        <strain evidence="9 10">Qtaro</strain>
        <plasmid evidence="9 10">p59</plasmid>
    </source>
</reference>
<sequence>MQSSKSRFLKLIISLDNDFLNVFMSFGDMIGGVLRFNTATKKFNVRA</sequence>
<evidence type="ECO:0000313" key="10">
    <source>
        <dbReference type="Proteomes" id="UP001317516"/>
    </source>
</evidence>
<evidence type="ECO:0000313" key="9">
    <source>
        <dbReference type="EMBL" id="BDU63454.1"/>
    </source>
</evidence>
<evidence type="ECO:0000256" key="6">
    <source>
        <dbReference type="ARBA" id="ARBA00023237"/>
    </source>
</evidence>
<comment type="subcellular location">
    <subcellularLocation>
        <location evidence="2 8">Cell outer membrane</location>
        <topology evidence="2 8">Lipid-anchor</topology>
    </subcellularLocation>
</comment>
<keyword evidence="3" id="KW-0732">Signal</keyword>
<dbReference type="SUPFAM" id="SSF74748">
    <property type="entry name" value="Variable surface antigen VlsE"/>
    <property type="match status" value="1"/>
</dbReference>
<keyword evidence="7 8" id="KW-0449">Lipoprotein</keyword>